<evidence type="ECO:0000313" key="4">
    <source>
        <dbReference type="Proteomes" id="UP000609849"/>
    </source>
</evidence>
<dbReference type="EMBL" id="JACRWE010000012">
    <property type="protein sequence ID" value="MBC5998232.1"/>
    <property type="molecule type" value="Genomic_DNA"/>
</dbReference>
<feature type="domain" description="DUF3298" evidence="1">
    <location>
        <begin position="145"/>
        <end position="218"/>
    </location>
</feature>
<keyword evidence="4" id="KW-1185">Reference proteome</keyword>
<dbReference type="Gene3D" id="3.30.565.40">
    <property type="entry name" value="Fervidobacterium nodosum Rt17-B1 like"/>
    <property type="match status" value="1"/>
</dbReference>
<gene>
    <name evidence="3" type="ORF">H8923_15875</name>
</gene>
<proteinExistence type="predicted"/>
<dbReference type="Pfam" id="PF11738">
    <property type="entry name" value="DUF3298"/>
    <property type="match status" value="1"/>
</dbReference>
<evidence type="ECO:0000313" key="3">
    <source>
        <dbReference type="EMBL" id="MBC5998232.1"/>
    </source>
</evidence>
<evidence type="ECO:0000259" key="2">
    <source>
        <dbReference type="Pfam" id="PF13739"/>
    </source>
</evidence>
<accession>A0ABR7JTJ3</accession>
<dbReference type="Pfam" id="PF13739">
    <property type="entry name" value="PdaC"/>
    <property type="match status" value="1"/>
</dbReference>
<dbReference type="InterPro" id="IPR021729">
    <property type="entry name" value="DUF3298"/>
</dbReference>
<dbReference type="InterPro" id="IPR037126">
    <property type="entry name" value="PdaC/RsiV-like_sf"/>
</dbReference>
<reference evidence="3 4" key="1">
    <citation type="submission" date="2020-08" db="EMBL/GenBank/DDBJ databases">
        <authorList>
            <person name="Liu C."/>
            <person name="Sun Q."/>
        </authorList>
    </citation>
    <scope>NUCLEOTIDE SEQUENCE [LARGE SCALE GENOMIC DNA]</scope>
    <source>
        <strain evidence="3 4">NSJ-18</strain>
    </source>
</reference>
<name>A0ABR7JTJ3_9FIRM</name>
<dbReference type="RefSeq" id="WP_153972835.1">
    <property type="nucleotide sequence ID" value="NZ_JACRWE010000012.1"/>
</dbReference>
<dbReference type="Proteomes" id="UP000609849">
    <property type="component" value="Unassembled WGS sequence"/>
</dbReference>
<dbReference type="Gene3D" id="3.90.640.20">
    <property type="entry name" value="Heat-shock cognate protein, ATPase"/>
    <property type="match status" value="1"/>
</dbReference>
<feature type="domain" description="Deacetylase PdaC" evidence="2">
    <location>
        <begin position="26"/>
        <end position="120"/>
    </location>
</feature>
<protein>
    <submittedName>
        <fullName evidence="3">DUF3298 domain-containing protein</fullName>
    </submittedName>
</protein>
<dbReference type="InterPro" id="IPR025303">
    <property type="entry name" value="PdaC"/>
</dbReference>
<sequence>MANSQSVSNCLYNLIYTDFNEEFSRNSTFYYNIQYPSFFNFSNGYFFANPSILNNVSTLIKEDVNDFRDGLAKEEQDYNSTVSNDKPEEKRIYSAFSNFAVTFNKNHLLSVIVNVLGFSGNSLPKYDTLYNYNYDLLTGNKIALKDIFNPGVDYIKVITDYVSYKINQNKDLYFENVEFFITDDQAFYLEDDGLVVYFDAGQIAKEEFGTSKFKLTFSKFAPYIHPRFYCEGTNLKRRIYRR</sequence>
<comment type="caution">
    <text evidence="3">The sequence shown here is derived from an EMBL/GenBank/DDBJ whole genome shotgun (WGS) entry which is preliminary data.</text>
</comment>
<organism evidence="3 4">
    <name type="scientific">Romboutsia faecis</name>
    <dbReference type="NCBI Taxonomy" id="2764597"/>
    <lineage>
        <taxon>Bacteria</taxon>
        <taxon>Bacillati</taxon>
        <taxon>Bacillota</taxon>
        <taxon>Clostridia</taxon>
        <taxon>Peptostreptococcales</taxon>
        <taxon>Peptostreptococcaceae</taxon>
        <taxon>Romboutsia</taxon>
    </lineage>
</organism>
<evidence type="ECO:0000259" key="1">
    <source>
        <dbReference type="Pfam" id="PF11738"/>
    </source>
</evidence>